<organism evidence="8 9">
    <name type="scientific">Lithohypha guttulata</name>
    <dbReference type="NCBI Taxonomy" id="1690604"/>
    <lineage>
        <taxon>Eukaryota</taxon>
        <taxon>Fungi</taxon>
        <taxon>Dikarya</taxon>
        <taxon>Ascomycota</taxon>
        <taxon>Pezizomycotina</taxon>
        <taxon>Eurotiomycetes</taxon>
        <taxon>Chaetothyriomycetidae</taxon>
        <taxon>Chaetothyriales</taxon>
        <taxon>Trichomeriaceae</taxon>
        <taxon>Lithohypha</taxon>
    </lineage>
</organism>
<dbReference type="PANTHER" id="PTHR11380">
    <property type="entry name" value="TRANSCRIPTION INITIATION FACTOR TFIID/SUPT3-RELATED"/>
    <property type="match status" value="1"/>
</dbReference>
<dbReference type="SUPFAM" id="SSF47113">
    <property type="entry name" value="Histone-fold"/>
    <property type="match status" value="1"/>
</dbReference>
<feature type="compositionally biased region" description="Basic residues" evidence="7">
    <location>
        <begin position="177"/>
        <end position="188"/>
    </location>
</feature>
<evidence type="ECO:0000313" key="8">
    <source>
        <dbReference type="EMBL" id="KAK5083010.1"/>
    </source>
</evidence>
<dbReference type="Gene3D" id="1.10.20.10">
    <property type="entry name" value="Histone, subunit A"/>
    <property type="match status" value="1"/>
</dbReference>
<accession>A0AAN7SW13</accession>
<dbReference type="Proteomes" id="UP001309876">
    <property type="component" value="Unassembled WGS sequence"/>
</dbReference>
<comment type="caution">
    <text evidence="8">The sequence shown here is derived from an EMBL/GenBank/DDBJ whole genome shotgun (WGS) entry which is preliminary data.</text>
</comment>
<feature type="region of interest" description="Disordered" evidence="7">
    <location>
        <begin position="171"/>
        <end position="196"/>
    </location>
</feature>
<proteinExistence type="inferred from homology"/>
<evidence type="ECO:0000256" key="6">
    <source>
        <dbReference type="ARBA" id="ARBA00040136"/>
    </source>
</evidence>
<dbReference type="PANTHER" id="PTHR11380:SF5">
    <property type="entry name" value="TRANSCRIPTION INITIATION FACTOR TFIID SUBUNIT 13"/>
    <property type="match status" value="1"/>
</dbReference>
<protein>
    <recommendedName>
        <fullName evidence="6">Transcription initiation factor TFIID subunit 13</fullName>
    </recommendedName>
</protein>
<gene>
    <name evidence="8" type="ORF">LTR05_006892</name>
</gene>
<evidence type="ECO:0000256" key="4">
    <source>
        <dbReference type="ARBA" id="ARBA00023242"/>
    </source>
</evidence>
<evidence type="ECO:0000256" key="3">
    <source>
        <dbReference type="ARBA" id="ARBA00023163"/>
    </source>
</evidence>
<dbReference type="AlphaFoldDB" id="A0AAN7SW13"/>
<keyword evidence="9" id="KW-1185">Reference proteome</keyword>
<dbReference type="EMBL" id="JAVRRJ010000007">
    <property type="protein sequence ID" value="KAK5083010.1"/>
    <property type="molecule type" value="Genomic_DNA"/>
</dbReference>
<dbReference type="InterPro" id="IPR003195">
    <property type="entry name" value="TFIID_TAF13"/>
</dbReference>
<sequence length="258" mass="28641">MEPRARAGKHKAGLNFGDELRSLLYGAGAPAHPDLTQPLEGEYSRHYLNTLPTENKNHPPTPFAVKRGEANLAEPYPETLRVLDEIVTDYIIEMSHSALEVATYAGRAKLKVDDFLFSLRKDQAKLGRVYDFFGRKKKVDKAKRTADQGNLTDLRNVTSQQMQDLADVVGEEGTGKGKGRGRGRKKKRGIEEVNDTPADYSEAANLVKQVESGGIDFGNGGVIEQIIDVDVELDDLEAFEDEDDNDKHRDKRTKSVAD</sequence>
<feature type="region of interest" description="Disordered" evidence="7">
    <location>
        <begin position="237"/>
        <end position="258"/>
    </location>
</feature>
<comment type="similarity">
    <text evidence="5">Belongs to the TAF13 family.</text>
</comment>
<dbReference type="GO" id="GO:0051123">
    <property type="term" value="P:RNA polymerase II preinitiation complex assembly"/>
    <property type="evidence" value="ECO:0007669"/>
    <property type="project" value="TreeGrafter"/>
</dbReference>
<keyword evidence="4" id="KW-0539">Nucleus</keyword>
<name>A0AAN7SW13_9EURO</name>
<dbReference type="GO" id="GO:0005669">
    <property type="term" value="C:transcription factor TFIID complex"/>
    <property type="evidence" value="ECO:0007669"/>
    <property type="project" value="TreeGrafter"/>
</dbReference>
<feature type="compositionally biased region" description="Basic and acidic residues" evidence="7">
    <location>
        <begin position="245"/>
        <end position="258"/>
    </location>
</feature>
<evidence type="ECO:0000256" key="1">
    <source>
        <dbReference type="ARBA" id="ARBA00004123"/>
    </source>
</evidence>
<evidence type="ECO:0000256" key="2">
    <source>
        <dbReference type="ARBA" id="ARBA00023015"/>
    </source>
</evidence>
<evidence type="ECO:0000256" key="5">
    <source>
        <dbReference type="ARBA" id="ARBA00038392"/>
    </source>
</evidence>
<dbReference type="InterPro" id="IPR009072">
    <property type="entry name" value="Histone-fold"/>
</dbReference>
<evidence type="ECO:0000313" key="9">
    <source>
        <dbReference type="Proteomes" id="UP001309876"/>
    </source>
</evidence>
<keyword evidence="3" id="KW-0804">Transcription</keyword>
<dbReference type="Pfam" id="PF02269">
    <property type="entry name" value="TFIID-18kDa"/>
    <property type="match status" value="1"/>
</dbReference>
<dbReference type="GO" id="GO:0046982">
    <property type="term" value="F:protein heterodimerization activity"/>
    <property type="evidence" value="ECO:0007669"/>
    <property type="project" value="InterPro"/>
</dbReference>
<comment type="subcellular location">
    <subcellularLocation>
        <location evidence="1">Nucleus</location>
    </subcellularLocation>
</comment>
<reference evidence="8 9" key="1">
    <citation type="submission" date="2023-08" db="EMBL/GenBank/DDBJ databases">
        <title>Black Yeasts Isolated from many extreme environments.</title>
        <authorList>
            <person name="Coleine C."/>
            <person name="Stajich J.E."/>
            <person name="Selbmann L."/>
        </authorList>
    </citation>
    <scope>NUCLEOTIDE SEQUENCE [LARGE SCALE GENOMIC DNA]</scope>
    <source>
        <strain evidence="8 9">CCFEE 5910</strain>
    </source>
</reference>
<keyword evidence="2" id="KW-0805">Transcription regulation</keyword>
<evidence type="ECO:0000256" key="7">
    <source>
        <dbReference type="SAM" id="MobiDB-lite"/>
    </source>
</evidence>